<protein>
    <recommendedName>
        <fullName evidence="2">RES domain-containing protein</fullName>
    </recommendedName>
</protein>
<comment type="caution">
    <text evidence="3">The sequence shown here is derived from an EMBL/GenBank/DDBJ whole genome shotgun (WGS) entry which is preliminary data.</text>
</comment>
<evidence type="ECO:0000259" key="2">
    <source>
        <dbReference type="Pfam" id="PF08808"/>
    </source>
</evidence>
<evidence type="ECO:0000256" key="1">
    <source>
        <dbReference type="SAM" id="MobiDB-lite"/>
    </source>
</evidence>
<evidence type="ECO:0000313" key="3">
    <source>
        <dbReference type="EMBL" id="PBJ38020.1"/>
    </source>
</evidence>
<reference evidence="3 4" key="1">
    <citation type="journal article" date="2017" name="Genome Biol. Evol.">
        <title>Population Structure and Local Adaptation of MAC Lung Disease Agent Mycobacterium avium subsp. hominissuis.</title>
        <authorList>
            <person name="Yano H."/>
            <person name="Iwamoto T."/>
            <person name="Nishiuchi Y."/>
            <person name="Nakajima C."/>
            <person name="Starkova D.A."/>
            <person name="Mokrousov I."/>
            <person name="Narvskaya O."/>
            <person name="Yoshida S."/>
            <person name="Arikawa K."/>
            <person name="Nakanishi N."/>
            <person name="Osaki K."/>
            <person name="Nakagawa I."/>
            <person name="Ato M."/>
            <person name="Suzuki Y."/>
            <person name="Maruyama F."/>
        </authorList>
    </citation>
    <scope>NUCLEOTIDE SEQUENCE [LARGE SCALE GENOMIC DNA]</scope>
    <source>
        <strain evidence="3 4">OCU466</strain>
    </source>
</reference>
<accession>A0A2A3LCK3</accession>
<name>A0A2A3LCK3_MYCAV</name>
<proteinExistence type="predicted"/>
<dbReference type="InterPro" id="IPR014914">
    <property type="entry name" value="RES_dom"/>
</dbReference>
<dbReference type="Pfam" id="PF08808">
    <property type="entry name" value="RES"/>
    <property type="match status" value="1"/>
</dbReference>
<feature type="domain" description="RES" evidence="2">
    <location>
        <begin position="57"/>
        <end position="202"/>
    </location>
</feature>
<dbReference type="AlphaFoldDB" id="A0A2A3LCK3"/>
<dbReference type="Proteomes" id="UP000218842">
    <property type="component" value="Unassembled WGS sequence"/>
</dbReference>
<gene>
    <name evidence="3" type="ORF">XV03_05800</name>
</gene>
<dbReference type="EMBL" id="LBGZ01000048">
    <property type="protein sequence ID" value="PBJ38020.1"/>
    <property type="molecule type" value="Genomic_DNA"/>
</dbReference>
<organism evidence="3 4">
    <name type="scientific">Mycobacterium avium subsp. hominissuis</name>
    <dbReference type="NCBI Taxonomy" id="439334"/>
    <lineage>
        <taxon>Bacteria</taxon>
        <taxon>Bacillati</taxon>
        <taxon>Actinomycetota</taxon>
        <taxon>Actinomycetes</taxon>
        <taxon>Mycobacteriales</taxon>
        <taxon>Mycobacteriaceae</taxon>
        <taxon>Mycobacterium</taxon>
        <taxon>Mycobacterium avium complex (MAC)</taxon>
    </lineage>
</organism>
<feature type="region of interest" description="Disordered" evidence="1">
    <location>
        <begin position="1"/>
        <end position="34"/>
    </location>
</feature>
<evidence type="ECO:0000313" key="4">
    <source>
        <dbReference type="Proteomes" id="UP000218842"/>
    </source>
</evidence>
<sequence>MARRTEPKPGQPTPHRPHPARTNPRATRRDRQRTSRQLRLILWRVLPWDPAAPAGKPGHALWIPRKHQGSGRHDAPDRYGCLYLAELAVSAVAEMLAPFRGTGDLHPDLLVRSGRQLALAQLELADDAALIDLDEPAVLAKESLRPSVVATNHRSVTQAYAVAQFDRHPKAAGLRWWSTLEASWIHITLFDRAAAELRAHAVQTLSVADAAVTEAATHLGLA</sequence>